<protein>
    <submittedName>
        <fullName evidence="2">Uncharacterized protein</fullName>
    </submittedName>
</protein>
<evidence type="ECO:0000313" key="3">
    <source>
        <dbReference type="Proteomes" id="UP000198356"/>
    </source>
</evidence>
<evidence type="ECO:0000313" key="2">
    <source>
        <dbReference type="EMBL" id="SNS75545.1"/>
    </source>
</evidence>
<dbReference type="Proteomes" id="UP000198356">
    <property type="component" value="Unassembled WGS sequence"/>
</dbReference>
<name>A0A239H323_9BACT</name>
<dbReference type="AlphaFoldDB" id="A0A239H323"/>
<accession>A0A239H323</accession>
<sequence length="89" mass="10271">MLTMNRTLEEFLDDATLLLHAPEFLDYEDADLEQDLRDEVVLCESSAAIMARMRLAALLETRSPQRTTGNYPPNQRYAARQDEVQPWEA</sequence>
<gene>
    <name evidence="2" type="ORF">SAMN05421770_102195</name>
</gene>
<feature type="region of interest" description="Disordered" evidence="1">
    <location>
        <begin position="63"/>
        <end position="89"/>
    </location>
</feature>
<proteinExistence type="predicted"/>
<dbReference type="RefSeq" id="WP_089407704.1">
    <property type="nucleotide sequence ID" value="NZ_FZOU01000002.1"/>
</dbReference>
<feature type="compositionally biased region" description="Polar residues" evidence="1">
    <location>
        <begin position="63"/>
        <end position="73"/>
    </location>
</feature>
<reference evidence="2 3" key="1">
    <citation type="submission" date="2017-06" db="EMBL/GenBank/DDBJ databases">
        <authorList>
            <person name="Kim H.J."/>
            <person name="Triplett B.A."/>
        </authorList>
    </citation>
    <scope>NUCLEOTIDE SEQUENCE [LARGE SCALE GENOMIC DNA]</scope>
    <source>
        <strain evidence="2 3">DSM 18704</strain>
    </source>
</reference>
<evidence type="ECO:0000256" key="1">
    <source>
        <dbReference type="SAM" id="MobiDB-lite"/>
    </source>
</evidence>
<organism evidence="2 3">
    <name type="scientific">Granulicella rosea</name>
    <dbReference type="NCBI Taxonomy" id="474952"/>
    <lineage>
        <taxon>Bacteria</taxon>
        <taxon>Pseudomonadati</taxon>
        <taxon>Acidobacteriota</taxon>
        <taxon>Terriglobia</taxon>
        <taxon>Terriglobales</taxon>
        <taxon>Acidobacteriaceae</taxon>
        <taxon>Granulicella</taxon>
    </lineage>
</organism>
<dbReference type="EMBL" id="FZOU01000002">
    <property type="protein sequence ID" value="SNS75545.1"/>
    <property type="molecule type" value="Genomic_DNA"/>
</dbReference>
<keyword evidence="3" id="KW-1185">Reference proteome</keyword>